<feature type="domain" description="Lipocalin-like" evidence="3">
    <location>
        <begin position="232"/>
        <end position="320"/>
    </location>
</feature>
<keyword evidence="2" id="KW-1133">Transmembrane helix</keyword>
<comment type="caution">
    <text evidence="4">The sequence shown here is derived from an EMBL/GenBank/DDBJ whole genome shotgun (WGS) entry which is preliminary data.</text>
</comment>
<evidence type="ECO:0000256" key="1">
    <source>
        <dbReference type="SAM" id="MobiDB-lite"/>
    </source>
</evidence>
<feature type="transmembrane region" description="Helical" evidence="2">
    <location>
        <begin position="197"/>
        <end position="220"/>
    </location>
</feature>
<feature type="compositionally biased region" description="Polar residues" evidence="1">
    <location>
        <begin position="361"/>
        <end position="372"/>
    </location>
</feature>
<dbReference type="Proteomes" id="UP001500218">
    <property type="component" value="Unassembled WGS sequence"/>
</dbReference>
<protein>
    <recommendedName>
        <fullName evidence="3">Lipocalin-like domain-containing protein</fullName>
    </recommendedName>
</protein>
<sequence>MRPQTGTVTDSLPDPNGAAADHLRTLVADYGPRVLDDRAALANLLPDLFADLPRERRIVEAAAGAGVGGRLTTLTGQGTPLPTAVATVSRTLSDEFSLTPGAAEWVVSTYARALGLEPAGLTPPATPVAAPTPGLTVMDNPWAQPVPSVPPYQPYQPVPSGPPYQPGQVSGPPGWPTTGYPQPWSVPPAPPKPRRTWLVVLLIAVPVLALLAGTGAFFAVKVFNRANADCVVGTWRLSSETIDYTNPASTTTYTGNGSMTVTFNSDGTGSMVTDHLEFDLGGGSSYTQTGNVTYRWTRTGDRIDYTDAAGQVTTVIKISGQPEKSETHDGGPLTSDTVTCRSNALTATGGGESTNDDGSKGTYTYRQEFNRR</sequence>
<keyword evidence="2" id="KW-0812">Transmembrane</keyword>
<feature type="region of interest" description="Disordered" evidence="1">
    <location>
        <begin position="157"/>
        <end position="178"/>
    </location>
</feature>
<dbReference type="EMBL" id="BAAALT010000290">
    <property type="protein sequence ID" value="GAA1835452.1"/>
    <property type="molecule type" value="Genomic_DNA"/>
</dbReference>
<evidence type="ECO:0000259" key="3">
    <source>
        <dbReference type="Pfam" id="PF13648"/>
    </source>
</evidence>
<evidence type="ECO:0000313" key="4">
    <source>
        <dbReference type="EMBL" id="GAA1835452.1"/>
    </source>
</evidence>
<gene>
    <name evidence="4" type="ORF">GCM10009682_62030</name>
</gene>
<accession>A0ABP4Z276</accession>
<evidence type="ECO:0000256" key="2">
    <source>
        <dbReference type="SAM" id="Phobius"/>
    </source>
</evidence>
<feature type="compositionally biased region" description="Polar residues" evidence="1">
    <location>
        <begin position="334"/>
        <end position="346"/>
    </location>
</feature>
<proteinExistence type="predicted"/>
<keyword evidence="2" id="KW-0472">Membrane</keyword>
<dbReference type="InterPro" id="IPR024311">
    <property type="entry name" value="Lipocalin-like"/>
</dbReference>
<keyword evidence="5" id="KW-1185">Reference proteome</keyword>
<reference evidence="5" key="1">
    <citation type="journal article" date="2019" name="Int. J. Syst. Evol. Microbiol.">
        <title>The Global Catalogue of Microorganisms (GCM) 10K type strain sequencing project: providing services to taxonomists for standard genome sequencing and annotation.</title>
        <authorList>
            <consortium name="The Broad Institute Genomics Platform"/>
            <consortium name="The Broad Institute Genome Sequencing Center for Infectious Disease"/>
            <person name="Wu L."/>
            <person name="Ma J."/>
        </authorList>
    </citation>
    <scope>NUCLEOTIDE SEQUENCE [LARGE SCALE GENOMIC DNA]</scope>
    <source>
        <strain evidence="5">JCM 13250</strain>
    </source>
</reference>
<evidence type="ECO:0000313" key="5">
    <source>
        <dbReference type="Proteomes" id="UP001500218"/>
    </source>
</evidence>
<dbReference type="Pfam" id="PF13648">
    <property type="entry name" value="Lipocalin_4"/>
    <property type="match status" value="1"/>
</dbReference>
<organism evidence="4 5">
    <name type="scientific">Luedemannella flava</name>
    <dbReference type="NCBI Taxonomy" id="349316"/>
    <lineage>
        <taxon>Bacteria</taxon>
        <taxon>Bacillati</taxon>
        <taxon>Actinomycetota</taxon>
        <taxon>Actinomycetes</taxon>
        <taxon>Micromonosporales</taxon>
        <taxon>Micromonosporaceae</taxon>
        <taxon>Luedemannella</taxon>
    </lineage>
</organism>
<feature type="region of interest" description="Disordered" evidence="1">
    <location>
        <begin position="319"/>
        <end position="372"/>
    </location>
</feature>
<name>A0ABP4Z276_9ACTN</name>